<evidence type="ECO:0000256" key="2">
    <source>
        <dbReference type="SAM" id="Coils"/>
    </source>
</evidence>
<accession>A0A1H3LAL5</accession>
<dbReference type="SUPFAM" id="SSF51261">
    <property type="entry name" value="Duplicated hybrid motif"/>
    <property type="match status" value="1"/>
</dbReference>
<feature type="coiled-coil region" evidence="2">
    <location>
        <begin position="63"/>
        <end position="108"/>
    </location>
</feature>
<protein>
    <submittedName>
        <fullName evidence="6">Peptidase family M23</fullName>
    </submittedName>
</protein>
<feature type="transmembrane region" description="Helical" evidence="4">
    <location>
        <begin position="33"/>
        <end position="54"/>
    </location>
</feature>
<evidence type="ECO:0000256" key="1">
    <source>
        <dbReference type="ARBA" id="ARBA00022729"/>
    </source>
</evidence>
<dbReference type="RefSeq" id="WP_091726635.1">
    <property type="nucleotide sequence ID" value="NZ_FNQE01000003.1"/>
</dbReference>
<name>A0A1H3LAL5_9FIRM</name>
<dbReference type="InterPro" id="IPR050570">
    <property type="entry name" value="Cell_wall_metabolism_enzyme"/>
</dbReference>
<dbReference type="Proteomes" id="UP000198625">
    <property type="component" value="Unassembled WGS sequence"/>
</dbReference>
<evidence type="ECO:0000256" key="3">
    <source>
        <dbReference type="SAM" id="MobiDB-lite"/>
    </source>
</evidence>
<dbReference type="OrthoDB" id="9809488at2"/>
<keyword evidence="4" id="KW-0812">Transmembrane</keyword>
<feature type="region of interest" description="Disordered" evidence="3">
    <location>
        <begin position="118"/>
        <end position="142"/>
    </location>
</feature>
<evidence type="ECO:0000313" key="7">
    <source>
        <dbReference type="Proteomes" id="UP000198625"/>
    </source>
</evidence>
<feature type="domain" description="M23ase beta-sheet core" evidence="5">
    <location>
        <begin position="214"/>
        <end position="308"/>
    </location>
</feature>
<dbReference type="AlphaFoldDB" id="A0A1H3LAL5"/>
<keyword evidence="2" id="KW-0175">Coiled coil</keyword>
<dbReference type="InterPro" id="IPR011055">
    <property type="entry name" value="Dup_hybrid_motif"/>
</dbReference>
<dbReference type="InterPro" id="IPR016047">
    <property type="entry name" value="M23ase_b-sheet_dom"/>
</dbReference>
<dbReference type="Pfam" id="PF01551">
    <property type="entry name" value="Peptidase_M23"/>
    <property type="match status" value="1"/>
</dbReference>
<dbReference type="CDD" id="cd12797">
    <property type="entry name" value="M23_peptidase"/>
    <property type="match status" value="1"/>
</dbReference>
<dbReference type="EMBL" id="FNQE01000003">
    <property type="protein sequence ID" value="SDY61209.1"/>
    <property type="molecule type" value="Genomic_DNA"/>
</dbReference>
<evidence type="ECO:0000256" key="4">
    <source>
        <dbReference type="SAM" id="Phobius"/>
    </source>
</evidence>
<keyword evidence="4" id="KW-0472">Membrane</keyword>
<keyword evidence="7" id="KW-1185">Reference proteome</keyword>
<evidence type="ECO:0000313" key="6">
    <source>
        <dbReference type="EMBL" id="SDY61209.1"/>
    </source>
</evidence>
<dbReference type="GO" id="GO:0004222">
    <property type="term" value="F:metalloendopeptidase activity"/>
    <property type="evidence" value="ECO:0007669"/>
    <property type="project" value="TreeGrafter"/>
</dbReference>
<gene>
    <name evidence="6" type="ORF">SAMN05660462_00450</name>
</gene>
<dbReference type="STRING" id="415015.SAMN05660462_00450"/>
<evidence type="ECO:0000259" key="5">
    <source>
        <dbReference type="Pfam" id="PF01551"/>
    </source>
</evidence>
<dbReference type="PANTHER" id="PTHR21666">
    <property type="entry name" value="PEPTIDASE-RELATED"/>
    <property type="match status" value="1"/>
</dbReference>
<organism evidence="6 7">
    <name type="scientific">Proteiniborus ethanoligenes</name>
    <dbReference type="NCBI Taxonomy" id="415015"/>
    <lineage>
        <taxon>Bacteria</taxon>
        <taxon>Bacillati</taxon>
        <taxon>Bacillota</taxon>
        <taxon>Clostridia</taxon>
        <taxon>Eubacteriales</taxon>
        <taxon>Proteiniborus</taxon>
    </lineage>
</organism>
<proteinExistence type="predicted"/>
<dbReference type="FunFam" id="2.70.70.10:FF:000006">
    <property type="entry name" value="M23 family peptidase"/>
    <property type="match status" value="1"/>
</dbReference>
<reference evidence="6 7" key="1">
    <citation type="submission" date="2016-10" db="EMBL/GenBank/DDBJ databases">
        <authorList>
            <person name="de Groot N.N."/>
        </authorList>
    </citation>
    <scope>NUCLEOTIDE SEQUENCE [LARGE SCALE GENOMIC DNA]</scope>
    <source>
        <strain evidence="6 7">DSM 21650</strain>
    </source>
</reference>
<dbReference type="Gene3D" id="2.70.70.10">
    <property type="entry name" value="Glucose Permease (Domain IIA)"/>
    <property type="match status" value="1"/>
</dbReference>
<keyword evidence="4" id="KW-1133">Transmembrane helix</keyword>
<keyword evidence="1" id="KW-0732">Signal</keyword>
<sequence>MKTVHIKSKPQKSISLLIVPHSKEISQINIATWIPKFFLGLILVVLLTSGYLTYDLYSSHNRLKESYDEKAHILKDLEELNEQQKREIENLRLKSAEVQEKLDSIAQLQETVRNLVGLEKTSEESTNNDASPSRGGPALRRSSVMDYEDIDLNTKMKELSSQLDQSSLELSTLIDDVEKRLKYLDAKPNLMPTSGRITSGFGNRKNPFGRGTEFHNGIDIANSSGTKIKAAGSGVVTFAGYSSGYGRYIIISHGYGYQSIYGHNRKLLVKVGDKVEKGQIISEMGSTGRSTGTHLHFEVRLNGKPVNPMNVINNMD</sequence>
<dbReference type="PANTHER" id="PTHR21666:SF289">
    <property type="entry name" value="L-ALA--D-GLU ENDOPEPTIDASE"/>
    <property type="match status" value="1"/>
</dbReference>